<dbReference type="AlphaFoldDB" id="A0A1A9NEQ2"/>
<evidence type="ECO:0000313" key="2">
    <source>
        <dbReference type="Proteomes" id="UP000078116"/>
    </source>
</evidence>
<name>A0A1A9NEQ2_9BURK</name>
<gene>
    <name evidence="1" type="ORF">A6V37_37840</name>
</gene>
<accession>A0A1A9NEQ2</accession>
<reference evidence="1 2" key="1">
    <citation type="submission" date="2016-04" db="EMBL/GenBank/DDBJ databases">
        <title>Reclassification of Paraburkholderia panaciterrae (Farh et al. 2015) Dobritsa &amp; Samadpour 2016 as a later homotypic synonym of Paraburkholderia ginsengiterrae (Farh et al. 2015) Dobritsa &amp; Samadpour 2016.</title>
        <authorList>
            <person name="Dobritsa A.P."/>
            <person name="Kutumbaka K."/>
            <person name="Samadpour M."/>
        </authorList>
    </citation>
    <scope>NUCLEOTIDE SEQUENCE [LARGE SCALE GENOMIC DNA]</scope>
    <source>
        <strain evidence="1 2">DCY85</strain>
    </source>
</reference>
<comment type="caution">
    <text evidence="1">The sequence shown here is derived from an EMBL/GenBank/DDBJ whole genome shotgun (WGS) entry which is preliminary data.</text>
</comment>
<organism evidence="1 2">
    <name type="scientific">Paraburkholderia ginsengiterrae</name>
    <dbReference type="NCBI Taxonomy" id="1462993"/>
    <lineage>
        <taxon>Bacteria</taxon>
        <taxon>Pseudomonadati</taxon>
        <taxon>Pseudomonadota</taxon>
        <taxon>Betaproteobacteria</taxon>
        <taxon>Burkholderiales</taxon>
        <taxon>Burkholderiaceae</taxon>
        <taxon>Paraburkholderia</taxon>
    </lineage>
</organism>
<proteinExistence type="predicted"/>
<dbReference type="EMBL" id="LXKA01000088">
    <property type="protein sequence ID" value="OAJ64614.1"/>
    <property type="molecule type" value="Genomic_DNA"/>
</dbReference>
<sequence>MGVQVRSVGAGRRPAGCAGVGGGYGAGVCSAGRSTTQGCVGMGGAGSGWTRVSVGDVVEVEGR</sequence>
<evidence type="ECO:0000313" key="1">
    <source>
        <dbReference type="EMBL" id="OAJ64614.1"/>
    </source>
</evidence>
<dbReference type="Proteomes" id="UP000078116">
    <property type="component" value="Unassembled WGS sequence"/>
</dbReference>
<protein>
    <submittedName>
        <fullName evidence="1">Uncharacterized protein</fullName>
    </submittedName>
</protein>